<feature type="transmembrane region" description="Helical" evidence="6">
    <location>
        <begin position="262"/>
        <end position="281"/>
    </location>
</feature>
<evidence type="ECO:0000313" key="8">
    <source>
        <dbReference type="Proteomes" id="UP000229740"/>
    </source>
</evidence>
<dbReference type="GO" id="GO:0022857">
    <property type="term" value="F:transmembrane transporter activity"/>
    <property type="evidence" value="ECO:0007669"/>
    <property type="project" value="InterPro"/>
</dbReference>
<evidence type="ECO:0000256" key="2">
    <source>
        <dbReference type="ARBA" id="ARBA00022475"/>
    </source>
</evidence>
<feature type="transmembrane region" description="Helical" evidence="6">
    <location>
        <begin position="89"/>
        <end position="112"/>
    </location>
</feature>
<comment type="subcellular location">
    <subcellularLocation>
        <location evidence="1">Cell membrane</location>
        <topology evidence="1">Multi-pass membrane protein</topology>
    </subcellularLocation>
</comment>
<dbReference type="InterPro" id="IPR001851">
    <property type="entry name" value="ABC_transp_permease"/>
</dbReference>
<dbReference type="PANTHER" id="PTHR32196:SF72">
    <property type="entry name" value="RIBOSE IMPORT PERMEASE PROTEIN RBSC"/>
    <property type="match status" value="1"/>
</dbReference>
<gene>
    <name evidence="7" type="ORF">CSB45_06050</name>
</gene>
<feature type="transmembrane region" description="Helical" evidence="6">
    <location>
        <begin position="240"/>
        <end position="257"/>
    </location>
</feature>
<keyword evidence="4 6" id="KW-1133">Transmembrane helix</keyword>
<accession>A0A2G6E6W3</accession>
<dbReference type="CDD" id="cd06579">
    <property type="entry name" value="TM_PBP1_transp_AraH_like"/>
    <property type="match status" value="1"/>
</dbReference>
<dbReference type="GO" id="GO:0005886">
    <property type="term" value="C:plasma membrane"/>
    <property type="evidence" value="ECO:0007669"/>
    <property type="project" value="UniProtKB-SubCell"/>
</dbReference>
<keyword evidence="3 6" id="KW-0812">Transmembrane</keyword>
<dbReference type="PANTHER" id="PTHR32196">
    <property type="entry name" value="ABC TRANSPORTER PERMEASE PROTEIN YPHD-RELATED-RELATED"/>
    <property type="match status" value="1"/>
</dbReference>
<feature type="transmembrane region" description="Helical" evidence="6">
    <location>
        <begin position="66"/>
        <end position="83"/>
    </location>
</feature>
<feature type="transmembrane region" description="Helical" evidence="6">
    <location>
        <begin position="117"/>
        <end position="137"/>
    </location>
</feature>
<dbReference type="AlphaFoldDB" id="A0A2G6E6W3"/>
<proteinExistence type="predicted"/>
<comment type="caution">
    <text evidence="7">The sequence shown here is derived from an EMBL/GenBank/DDBJ whole genome shotgun (WGS) entry which is preliminary data.</text>
</comment>
<feature type="transmembrane region" description="Helical" evidence="6">
    <location>
        <begin position="157"/>
        <end position="177"/>
    </location>
</feature>
<dbReference type="Pfam" id="PF02653">
    <property type="entry name" value="BPD_transp_2"/>
    <property type="match status" value="1"/>
</dbReference>
<protein>
    <submittedName>
        <fullName evidence="7">ABC transporter</fullName>
    </submittedName>
</protein>
<reference evidence="7 8" key="1">
    <citation type="submission" date="2017-10" db="EMBL/GenBank/DDBJ databases">
        <title>Novel microbial diversity and functional potential in the marine mammal oral microbiome.</title>
        <authorList>
            <person name="Dudek N.K."/>
            <person name="Sun C.L."/>
            <person name="Burstein D."/>
            <person name="Kantor R.S."/>
            <person name="Aliaga Goltsman D.S."/>
            <person name="Bik E.M."/>
            <person name="Thomas B.C."/>
            <person name="Banfield J.F."/>
            <person name="Relman D.A."/>
        </authorList>
    </citation>
    <scope>NUCLEOTIDE SEQUENCE [LARGE SCALE GENOMIC DNA]</scope>
    <source>
        <strain evidence="7">DOLZORAL124_49_17</strain>
    </source>
</reference>
<feature type="transmembrane region" description="Helical" evidence="6">
    <location>
        <begin position="208"/>
        <end position="228"/>
    </location>
</feature>
<evidence type="ECO:0000256" key="1">
    <source>
        <dbReference type="ARBA" id="ARBA00004651"/>
    </source>
</evidence>
<organism evidence="7 8">
    <name type="scientific">candidate division KSB3 bacterium</name>
    <dbReference type="NCBI Taxonomy" id="2044937"/>
    <lineage>
        <taxon>Bacteria</taxon>
        <taxon>candidate division KSB3</taxon>
    </lineage>
</organism>
<sequence length="312" mass="33190">MEREHKTTVFLFGLIILMFLLGETVSHGFASPEHIRSIMRTASFLGIVSIGQTLAVLTAGIDLSSGPLITLGNVFVCMFINGVNLNTLWALPVIIFLGVLFGAVNGVGVTYFKISPLVMTLAIGSLVTGMTLIFSQGAPTGLASPLLRFLAIGNVSFGLPVIVMIWMFLSGLCILFLDYTTFGRRIYYTGANERAAFLSGTHVHVVKITVYAISGACSALSGALMAGYTQTAFLGIGNEYTMWSITAVVIGGTSLTGGKGSYIGSIAGSIILILLESLLTVMNIPEAGRTISNGIIILVMISIYFRQHQQNT</sequence>
<keyword evidence="5 6" id="KW-0472">Membrane</keyword>
<dbReference type="Proteomes" id="UP000229740">
    <property type="component" value="Unassembled WGS sequence"/>
</dbReference>
<feature type="transmembrane region" description="Helical" evidence="6">
    <location>
        <begin position="287"/>
        <end position="305"/>
    </location>
</feature>
<name>A0A2G6E6W3_9BACT</name>
<dbReference type="EMBL" id="PDPS01000025">
    <property type="protein sequence ID" value="PID57785.1"/>
    <property type="molecule type" value="Genomic_DNA"/>
</dbReference>
<feature type="transmembrane region" description="Helical" evidence="6">
    <location>
        <begin position="38"/>
        <end position="59"/>
    </location>
</feature>
<evidence type="ECO:0000256" key="6">
    <source>
        <dbReference type="SAM" id="Phobius"/>
    </source>
</evidence>
<keyword evidence="2" id="KW-1003">Cell membrane</keyword>
<evidence type="ECO:0000256" key="3">
    <source>
        <dbReference type="ARBA" id="ARBA00022692"/>
    </source>
</evidence>
<evidence type="ECO:0000256" key="4">
    <source>
        <dbReference type="ARBA" id="ARBA00022989"/>
    </source>
</evidence>
<evidence type="ECO:0000256" key="5">
    <source>
        <dbReference type="ARBA" id="ARBA00023136"/>
    </source>
</evidence>
<evidence type="ECO:0000313" key="7">
    <source>
        <dbReference type="EMBL" id="PID57785.1"/>
    </source>
</evidence>